<keyword evidence="6" id="KW-1185">Reference proteome</keyword>
<dbReference type="Proteomes" id="UP000464865">
    <property type="component" value="Chromosome M15-11"/>
</dbReference>
<dbReference type="InterPro" id="IPR036188">
    <property type="entry name" value="FAD/NAD-bd_sf"/>
</dbReference>
<dbReference type="KEGG" id="roy:G3A56_00260"/>
<dbReference type="SUPFAM" id="SSF51905">
    <property type="entry name" value="FAD/NAD(P)-binding domain"/>
    <property type="match status" value="1"/>
</dbReference>
<dbReference type="EMBL" id="CP048632">
    <property type="protein sequence ID" value="QIB36626.1"/>
    <property type="molecule type" value="Genomic_DNA"/>
</dbReference>
<feature type="binding site" evidence="3">
    <location>
        <position position="23"/>
    </location>
    <ligand>
        <name>FAD</name>
        <dbReference type="ChEBI" id="CHEBI:57692"/>
    </ligand>
</feature>
<dbReference type="GO" id="GO:0016491">
    <property type="term" value="F:oxidoreductase activity"/>
    <property type="evidence" value="ECO:0007669"/>
    <property type="project" value="UniProtKB-KW"/>
</dbReference>
<dbReference type="Gene3D" id="3.30.70.1990">
    <property type="match status" value="1"/>
</dbReference>
<dbReference type="RefSeq" id="WP_082182571.1">
    <property type="nucleotide sequence ID" value="NZ_CP048632.1"/>
</dbReference>
<dbReference type="InterPro" id="IPR001613">
    <property type="entry name" value="Flavin_amine_oxidase"/>
</dbReference>
<feature type="binding site" evidence="3">
    <location>
        <position position="241"/>
    </location>
    <ligand>
        <name>substrate</name>
    </ligand>
</feature>
<dbReference type="PANTHER" id="PTHR42923:SF17">
    <property type="entry name" value="AMINE OXIDASE DOMAIN-CONTAINING PROTEIN"/>
    <property type="match status" value="1"/>
</dbReference>
<dbReference type="Gene3D" id="3.50.50.60">
    <property type="entry name" value="FAD/NAD(P)-binding domain"/>
    <property type="match status" value="1"/>
</dbReference>
<name>A0A7L5BCT5_9HYPH</name>
<comment type="cofactor">
    <cofactor evidence="1">
        <name>FAD</name>
        <dbReference type="ChEBI" id="CHEBI:57692"/>
    </cofactor>
</comment>
<dbReference type="AlphaFoldDB" id="A0A7L5BCT5"/>
<organism evidence="5 6">
    <name type="scientific">Rhizobium oryzihabitans</name>
    <dbReference type="NCBI Taxonomy" id="2267833"/>
    <lineage>
        <taxon>Bacteria</taxon>
        <taxon>Pseudomonadati</taxon>
        <taxon>Pseudomonadota</taxon>
        <taxon>Alphaproteobacteria</taxon>
        <taxon>Hyphomicrobiales</taxon>
        <taxon>Rhizobiaceae</taxon>
        <taxon>Rhizobium/Agrobacterium group</taxon>
        <taxon>Rhizobium</taxon>
    </lineage>
</organism>
<gene>
    <name evidence="5" type="ORF">G3A56_00260</name>
</gene>
<proteinExistence type="predicted"/>
<sequence length="457" mass="51003">MFDTEAKRKDSRRNIAVIGTGISGLSAAWLLSQRHDVTVFEAADRVGGHSNTVTFQTEKGPVSVDTGFIVYNETTYPNLTALFKTLDVPTAASNMSFAVSLNDGGFEYSGGTGVGLLAQKRNAIRPRFWAMLSDLLRFYRNAPRDLPVMGDMSLDDYLSRNRYGSAFRDDHLYPMAAAIWSTPAMEVGRYPAAHFIKFCSNHGLLLLRNRPVWRTVVGGAQEYVKRITTPFADRIRLSTPVKHISRIPGYIEIAGESGKFERFDDVVIATHADQALNMLSDATRAERRILGAFTYTKNRAVLHTDSSFMPRRRAAWSSWNYVADTRIETGQPSITYWMNKLQPLGDTPDTFVTLNPAREPEQGKIIAEETYHHPVFDAGTEQMRQELWALQGLRNTWFCGAYFGSGFHEDGIQAGLAVAEDLGGLKRPWQVAEDSGRIVRLDMTAIATDTELIEAIA</sequence>
<keyword evidence="2" id="KW-0560">Oxidoreductase</keyword>
<evidence type="ECO:0000259" key="4">
    <source>
        <dbReference type="Pfam" id="PF01593"/>
    </source>
</evidence>
<evidence type="ECO:0000256" key="1">
    <source>
        <dbReference type="ARBA" id="ARBA00001974"/>
    </source>
</evidence>
<dbReference type="Pfam" id="PF01593">
    <property type="entry name" value="Amino_oxidase"/>
    <property type="match status" value="1"/>
</dbReference>
<feature type="binding site" evidence="3">
    <location>
        <begin position="41"/>
        <end position="42"/>
    </location>
    <ligand>
        <name>FAD</name>
        <dbReference type="ChEBI" id="CHEBI:57692"/>
    </ligand>
</feature>
<dbReference type="InterPro" id="IPR050464">
    <property type="entry name" value="Zeta_carotene_desat/Oxidored"/>
</dbReference>
<feature type="domain" description="Amine oxidase" evidence="4">
    <location>
        <begin position="22"/>
        <end position="339"/>
    </location>
</feature>
<evidence type="ECO:0000256" key="3">
    <source>
        <dbReference type="PIRSR" id="PIRSR601613-1"/>
    </source>
</evidence>
<dbReference type="PANTHER" id="PTHR42923">
    <property type="entry name" value="PROTOPORPHYRINOGEN OXIDASE"/>
    <property type="match status" value="1"/>
</dbReference>
<accession>A0A7L5BCT5</accession>
<dbReference type="InterPro" id="IPR002937">
    <property type="entry name" value="Amino_oxidase"/>
</dbReference>
<evidence type="ECO:0000313" key="6">
    <source>
        <dbReference type="Proteomes" id="UP000464865"/>
    </source>
</evidence>
<evidence type="ECO:0000256" key="2">
    <source>
        <dbReference type="ARBA" id="ARBA00023002"/>
    </source>
</evidence>
<evidence type="ECO:0000313" key="5">
    <source>
        <dbReference type="EMBL" id="QIB36626.1"/>
    </source>
</evidence>
<dbReference type="PRINTS" id="PR00757">
    <property type="entry name" value="AMINEOXDASEF"/>
</dbReference>
<dbReference type="Gene3D" id="1.10.405.20">
    <property type="match status" value="1"/>
</dbReference>
<protein>
    <submittedName>
        <fullName evidence="5">NAD(P)/FAD-dependent oxidoreductase</fullName>
    </submittedName>
</protein>
<reference evidence="5 6" key="1">
    <citation type="submission" date="2020-02" db="EMBL/GenBank/DDBJ databases">
        <title>Plant-Promoting Endophytic Bacterium Rhizobium oryzihabitans sp. nov., Isolated from the Root of Rice.</title>
        <authorList>
            <person name="zhao J."/>
            <person name="Zhang G."/>
        </authorList>
    </citation>
    <scope>NUCLEOTIDE SEQUENCE [LARGE SCALE GENOMIC DNA]</scope>
    <source>
        <strain evidence="5 6">M15</strain>
    </source>
</reference>